<organism evidence="2 3">
    <name type="scientific">Fusarium torulosum</name>
    <dbReference type="NCBI Taxonomy" id="33205"/>
    <lineage>
        <taxon>Eukaryota</taxon>
        <taxon>Fungi</taxon>
        <taxon>Dikarya</taxon>
        <taxon>Ascomycota</taxon>
        <taxon>Pezizomycotina</taxon>
        <taxon>Sordariomycetes</taxon>
        <taxon>Hypocreomycetidae</taxon>
        <taxon>Hypocreales</taxon>
        <taxon>Nectriaceae</taxon>
        <taxon>Fusarium</taxon>
    </lineage>
</organism>
<keyword evidence="1" id="KW-0732">Signal</keyword>
<dbReference type="AlphaFoldDB" id="A0AAE8M9W5"/>
<accession>A0AAE8M9W5</accession>
<dbReference type="EMBL" id="ONZP01000213">
    <property type="protein sequence ID" value="SPJ78065.1"/>
    <property type="molecule type" value="Genomic_DNA"/>
</dbReference>
<evidence type="ECO:0000256" key="1">
    <source>
        <dbReference type="SAM" id="SignalP"/>
    </source>
</evidence>
<dbReference type="Proteomes" id="UP001187734">
    <property type="component" value="Unassembled WGS sequence"/>
</dbReference>
<sequence length="208" mass="22040">MLPSTPSLAAFAVLLSRLSGCRGSNAVPTACFGDITTFPSCDAYQSILAKCNNPLNKDPSCYCNQEMLNAVIGCEGEWRQCDAGDSYDSTFQQIIRNWQQACPLSLLTSITTPSVSGPTGMLDITACETLNLICSQLHQAVTYCTASHTLSADISKCRCQSSILSLVSACEIDGPKLCPADTVTAADSWELQHCNAAASLRGLLTVGV</sequence>
<feature type="chain" id="PRO_5041963026" description="Extracellular membrane protein CFEM domain-containing protein" evidence="1">
    <location>
        <begin position="24"/>
        <end position="208"/>
    </location>
</feature>
<evidence type="ECO:0000313" key="2">
    <source>
        <dbReference type="EMBL" id="SPJ78065.1"/>
    </source>
</evidence>
<evidence type="ECO:0008006" key="4">
    <source>
        <dbReference type="Google" id="ProtNLM"/>
    </source>
</evidence>
<name>A0AAE8M9W5_9HYPO</name>
<protein>
    <recommendedName>
        <fullName evidence="4">Extracellular membrane protein CFEM domain-containing protein</fullName>
    </recommendedName>
</protein>
<gene>
    <name evidence="2" type="ORF">FTOL_06454</name>
</gene>
<evidence type="ECO:0000313" key="3">
    <source>
        <dbReference type="Proteomes" id="UP001187734"/>
    </source>
</evidence>
<feature type="signal peptide" evidence="1">
    <location>
        <begin position="1"/>
        <end position="23"/>
    </location>
</feature>
<comment type="caution">
    <text evidence="2">The sequence shown here is derived from an EMBL/GenBank/DDBJ whole genome shotgun (WGS) entry which is preliminary data.</text>
</comment>
<keyword evidence="3" id="KW-1185">Reference proteome</keyword>
<proteinExistence type="predicted"/>
<reference evidence="2" key="1">
    <citation type="submission" date="2018-03" db="EMBL/GenBank/DDBJ databases">
        <authorList>
            <person name="Guldener U."/>
        </authorList>
    </citation>
    <scope>NUCLEOTIDE SEQUENCE</scope>
</reference>